<dbReference type="InterPro" id="IPR001128">
    <property type="entry name" value="Cyt_P450"/>
</dbReference>
<dbReference type="EMBL" id="JAVDXW010000001">
    <property type="protein sequence ID" value="MDR7299898.1"/>
    <property type="molecule type" value="Genomic_DNA"/>
</dbReference>
<sequence length="391" mass="42828">MTAPVDWFELTLQHDSEDQDHHTLLARKRRDSPVERLAPFGPDGPEVGMVYGYDQAAAVLADTGRFSLDVVEQRYRTVLGSSFLTAAPRARRALRRVLRERLHPGEPEVARLAGQVAEARVDTLRTTHGPVDVVEPLAAQIPARVMVRLLGLPEQQWRSVAELSAATAGFLRDPRGAVRAARTLRHRFRAALRDRHTEVGDDLMSVLACTDVDGRRLDDAELTSSLLLLAWAGTETAGPAIANCLYALLTHPEEAEAVRTGAELLPAAVDEALRWETPVQLTARRVESGTEIAGVWLPEGTTVLAHLGAANRDPRRFDHPDTYAPGRADAGQLAFGHGPHHCLGAALARTEIAGCLRVLLERFPNVRLAPQAPVPQGRVVRCPRELPVWLH</sequence>
<dbReference type="PROSITE" id="PS00086">
    <property type="entry name" value="CYTOCHROME_P450"/>
    <property type="match status" value="1"/>
</dbReference>
<proteinExistence type="inferred from homology"/>
<evidence type="ECO:0000256" key="2">
    <source>
        <dbReference type="RuleBase" id="RU000461"/>
    </source>
</evidence>
<dbReference type="InterPro" id="IPR017972">
    <property type="entry name" value="Cyt_P450_CS"/>
</dbReference>
<dbReference type="PRINTS" id="PR00359">
    <property type="entry name" value="BP450"/>
</dbReference>
<evidence type="ECO:0000256" key="1">
    <source>
        <dbReference type="ARBA" id="ARBA00010617"/>
    </source>
</evidence>
<comment type="caution">
    <text evidence="3">The sequence shown here is derived from an EMBL/GenBank/DDBJ whole genome shotgun (WGS) entry which is preliminary data.</text>
</comment>
<dbReference type="AlphaFoldDB" id="A0AAE3Z7T3"/>
<dbReference type="GO" id="GO:0004497">
    <property type="term" value="F:monooxygenase activity"/>
    <property type="evidence" value="ECO:0007669"/>
    <property type="project" value="UniProtKB-KW"/>
</dbReference>
<dbReference type="PRINTS" id="PR00385">
    <property type="entry name" value="P450"/>
</dbReference>
<keyword evidence="2" id="KW-0560">Oxidoreductase</keyword>
<dbReference type="GO" id="GO:0020037">
    <property type="term" value="F:heme binding"/>
    <property type="evidence" value="ECO:0007669"/>
    <property type="project" value="InterPro"/>
</dbReference>
<dbReference type="GO" id="GO:0016705">
    <property type="term" value="F:oxidoreductase activity, acting on paired donors, with incorporation or reduction of molecular oxygen"/>
    <property type="evidence" value="ECO:0007669"/>
    <property type="project" value="InterPro"/>
</dbReference>
<name>A0AAE3Z7T3_9ACTN</name>
<comment type="similarity">
    <text evidence="1 2">Belongs to the cytochrome P450 family.</text>
</comment>
<organism evidence="3 4">
    <name type="scientific">Haloactinomyces albus</name>
    <dbReference type="NCBI Taxonomy" id="1352928"/>
    <lineage>
        <taxon>Bacteria</taxon>
        <taxon>Bacillati</taxon>
        <taxon>Actinomycetota</taxon>
        <taxon>Actinomycetes</taxon>
        <taxon>Actinopolysporales</taxon>
        <taxon>Actinopolysporaceae</taxon>
        <taxon>Haloactinomyces</taxon>
    </lineage>
</organism>
<reference evidence="3" key="1">
    <citation type="submission" date="2023-07" db="EMBL/GenBank/DDBJ databases">
        <title>Sequencing the genomes of 1000 actinobacteria strains.</title>
        <authorList>
            <person name="Klenk H.-P."/>
        </authorList>
    </citation>
    <scope>NUCLEOTIDE SEQUENCE</scope>
    <source>
        <strain evidence="3">DSM 45977</strain>
    </source>
</reference>
<dbReference type="SUPFAM" id="SSF48264">
    <property type="entry name" value="Cytochrome P450"/>
    <property type="match status" value="1"/>
</dbReference>
<dbReference type="Pfam" id="PF00067">
    <property type="entry name" value="p450"/>
    <property type="match status" value="1"/>
</dbReference>
<keyword evidence="4" id="KW-1185">Reference proteome</keyword>
<dbReference type="PANTHER" id="PTHR46696:SF1">
    <property type="entry name" value="CYTOCHROME P450 YJIB-RELATED"/>
    <property type="match status" value="1"/>
</dbReference>
<keyword evidence="2" id="KW-0408">Iron</keyword>
<dbReference type="GO" id="GO:0005506">
    <property type="term" value="F:iron ion binding"/>
    <property type="evidence" value="ECO:0007669"/>
    <property type="project" value="InterPro"/>
</dbReference>
<dbReference type="Proteomes" id="UP001180845">
    <property type="component" value="Unassembled WGS sequence"/>
</dbReference>
<gene>
    <name evidence="3" type="ORF">JOF55_000079</name>
</gene>
<keyword evidence="2" id="KW-0349">Heme</keyword>
<accession>A0AAE3Z7T3</accession>
<dbReference type="Gene3D" id="1.10.630.10">
    <property type="entry name" value="Cytochrome P450"/>
    <property type="match status" value="1"/>
</dbReference>
<keyword evidence="2" id="KW-0479">Metal-binding</keyword>
<dbReference type="PANTHER" id="PTHR46696">
    <property type="entry name" value="P450, PUTATIVE (EUROFUNG)-RELATED"/>
    <property type="match status" value="1"/>
</dbReference>
<dbReference type="RefSeq" id="WP_310267756.1">
    <property type="nucleotide sequence ID" value="NZ_JAVDXW010000001.1"/>
</dbReference>
<keyword evidence="2" id="KW-0503">Monooxygenase</keyword>
<protein>
    <submittedName>
        <fullName evidence="3">Cytochrome P450</fullName>
    </submittedName>
</protein>
<evidence type="ECO:0000313" key="4">
    <source>
        <dbReference type="Proteomes" id="UP001180845"/>
    </source>
</evidence>
<evidence type="ECO:0000313" key="3">
    <source>
        <dbReference type="EMBL" id="MDR7299898.1"/>
    </source>
</evidence>
<dbReference type="InterPro" id="IPR036396">
    <property type="entry name" value="Cyt_P450_sf"/>
</dbReference>
<dbReference type="InterPro" id="IPR002397">
    <property type="entry name" value="Cyt_P450_B"/>
</dbReference>